<feature type="domain" description="Glycoside hydrolase 123 N-terminal" evidence="2">
    <location>
        <begin position="342"/>
        <end position="440"/>
    </location>
</feature>
<evidence type="ECO:0000313" key="3">
    <source>
        <dbReference type="EMBL" id="KKL87586.1"/>
    </source>
</evidence>
<dbReference type="InterPro" id="IPR053850">
    <property type="entry name" value="Glyco_hydro_123_N_2"/>
</dbReference>
<dbReference type="Pfam" id="PF13320">
    <property type="entry name" value="GH123_cat"/>
    <property type="match status" value="1"/>
</dbReference>
<protein>
    <submittedName>
        <fullName evidence="3">Uncharacterized protein</fullName>
    </submittedName>
</protein>
<accession>A0A0F9GAR3</accession>
<feature type="domain" description="Glycoside hydrolase 123 catalytic" evidence="1">
    <location>
        <begin position="474"/>
        <end position="631"/>
    </location>
</feature>
<feature type="non-terminal residue" evidence="3">
    <location>
        <position position="632"/>
    </location>
</feature>
<dbReference type="AlphaFoldDB" id="A0A0F9GAR3"/>
<comment type="caution">
    <text evidence="3">The sequence shown here is derived from an EMBL/GenBank/DDBJ whole genome shotgun (WGS) entry which is preliminary data.</text>
</comment>
<organism evidence="3">
    <name type="scientific">marine sediment metagenome</name>
    <dbReference type="NCBI Taxonomy" id="412755"/>
    <lineage>
        <taxon>unclassified sequences</taxon>
        <taxon>metagenomes</taxon>
        <taxon>ecological metagenomes</taxon>
    </lineage>
</organism>
<sequence>MHRLVKNVRVAVVGLIGLVVLGAGPVLGAPPASAVAQGGVVLSNASNWRRYAVTRKPVARAGGKIQKLGRYAYGGVWVPIQGTRKRLTPTIDSAAPPADWAAPDFDDRPWTRSPGPFFPAHRGHAYCKEVNDAGYTYFEGTYPSLAVICLRGKFMVTDRAKAGDLKLSLAYRGGVVVYLNGREIARANIPETQKARGIEALAEDYPREVFVKENGKVISWGFGDPKKYHAKLQQRIRRLDDVALPARLLRKGVNVLAIEAHRAAYHEAIRGTSASGRGKGYLINWTTVGVTNVELTGAGRGVTANVARPQGMQVWNQDPEQRVVASDYGDPCEPLGPIQLTGARNGAFSGQVVVGSTAALRGLKAVASKLTGPGTIPASAVQVRYALGDKDTRLGFEVLVPSAPAEVAPAKAAAMMPVWVTVKVPADAKPGDYKGALTISVEGAAPVEVPIELSVAPWTMPDSKDFVSHVGLTQSPESVAMRYKVPMWSAEHWKLLEKSFELLGQAGADDVFISAIRRTHFGNEHSMVRWVRQPDGSLKPDLGVVEKYLDLAIRHLGKVPVVCLYCWEPFTGSHYGNKISKSKRGMPFTIVDGATGKLLEAVGPKWGTPEIRPFWKPVFEELRGILKKHGLE</sequence>
<name>A0A0F9GAR3_9ZZZZ</name>
<proteinExistence type="predicted"/>
<dbReference type="InterPro" id="IPR025150">
    <property type="entry name" value="GH123_cat"/>
</dbReference>
<reference evidence="3" key="1">
    <citation type="journal article" date="2015" name="Nature">
        <title>Complex archaea that bridge the gap between prokaryotes and eukaryotes.</title>
        <authorList>
            <person name="Spang A."/>
            <person name="Saw J.H."/>
            <person name="Jorgensen S.L."/>
            <person name="Zaremba-Niedzwiedzka K."/>
            <person name="Martijn J."/>
            <person name="Lind A.E."/>
            <person name="van Eijk R."/>
            <person name="Schleper C."/>
            <person name="Guy L."/>
            <person name="Ettema T.J."/>
        </authorList>
    </citation>
    <scope>NUCLEOTIDE SEQUENCE</scope>
</reference>
<gene>
    <name evidence="3" type="ORF">LCGC14_1933230</name>
</gene>
<dbReference type="EMBL" id="LAZR01020798">
    <property type="protein sequence ID" value="KKL87586.1"/>
    <property type="molecule type" value="Genomic_DNA"/>
</dbReference>
<evidence type="ECO:0000259" key="1">
    <source>
        <dbReference type="Pfam" id="PF13320"/>
    </source>
</evidence>
<dbReference type="Gene3D" id="2.60.120.260">
    <property type="entry name" value="Galactose-binding domain-like"/>
    <property type="match status" value="1"/>
</dbReference>
<dbReference type="Pfam" id="PF22680">
    <property type="entry name" value="Glyco_hydro_123_N_2"/>
    <property type="match status" value="1"/>
</dbReference>
<evidence type="ECO:0000259" key="2">
    <source>
        <dbReference type="Pfam" id="PF22680"/>
    </source>
</evidence>